<evidence type="ECO:0000256" key="4">
    <source>
        <dbReference type="ARBA" id="ARBA00022692"/>
    </source>
</evidence>
<dbReference type="PANTHER" id="PTHR38686:SF1">
    <property type="entry name" value="APOLIPOPROTEIN N-ACYLTRANSFERASE"/>
    <property type="match status" value="1"/>
</dbReference>
<dbReference type="InterPro" id="IPR004563">
    <property type="entry name" value="Apolipo_AcylTrfase"/>
</dbReference>
<evidence type="ECO:0000256" key="8">
    <source>
        <dbReference type="SAM" id="MobiDB-lite"/>
    </source>
</evidence>
<feature type="domain" description="CN hydrolase" evidence="10">
    <location>
        <begin position="253"/>
        <end position="472"/>
    </location>
</feature>
<dbReference type="RefSeq" id="WP_275306286.1">
    <property type="nucleotide sequence ID" value="NZ_CP095749.1"/>
</dbReference>
<reference evidence="11 12" key="1">
    <citation type="submission" date="2022-03" db="EMBL/GenBank/DDBJ databases">
        <title>Streptomyces yunnanensis P86,complete genome.</title>
        <authorList>
            <person name="Chen S."/>
            <person name="Zhang Q."/>
        </authorList>
    </citation>
    <scope>NUCLEOTIDE SEQUENCE [LARGE SCALE GENOMIC DNA]</scope>
    <source>
        <strain evidence="11 12">P86</strain>
    </source>
</reference>
<evidence type="ECO:0000256" key="3">
    <source>
        <dbReference type="ARBA" id="ARBA00022679"/>
    </source>
</evidence>
<dbReference type="Gene3D" id="3.60.110.10">
    <property type="entry name" value="Carbon-nitrogen hydrolase"/>
    <property type="match status" value="1"/>
</dbReference>
<dbReference type="PANTHER" id="PTHR38686">
    <property type="entry name" value="APOLIPOPROTEIN N-ACYLTRANSFERASE"/>
    <property type="match status" value="1"/>
</dbReference>
<sequence>MNTTSTAGRTARPGPRTPAARARWAWLVLGTAAHLLAVGGRWDIAAAAWIFPVLLLRFARTGRVWSGALWLWAANIAAAVFWLAESAMLSPATLGGAVALAALLTLPFLLDRLLVGRLRPWAALLVFPTAVAGAEFLITLLSPFGTAYGSLAVTQYGVLPLLQLVSVTGSYGIGFLIAWSAAVANLAWERASWRAARRAVSTCAAVLLAVVLAGGARLAFFPADGPTVRIAGVTADSAVLRAQKAAYAQVTGGPAELVNHPPASLGPAMRAVLDNLLAATRREAAAGAKIVVWPERGVRTPAADEPAVIAAAREEARRSRIYLEIGIGVHTAQAPAYGRNETLLIDPRGTVRWTYQKAHPIPGSETYVPGDGRVPVAATPYGRLANVICYDADFPGMMRVPADIMLVPSHDWREYGRAHTRKAALRAVEAGYALFRQDAEGVTAAFDNQGHVLADTDYFTTDRQATVAYVPMHGTTTVYDRIGDTFAWLCLAAVAALLVAGAAARRRPSDRGSRADEPSQPAAQLR</sequence>
<evidence type="ECO:0000259" key="10">
    <source>
        <dbReference type="PROSITE" id="PS50263"/>
    </source>
</evidence>
<dbReference type="PROSITE" id="PS50263">
    <property type="entry name" value="CN_HYDROLASE"/>
    <property type="match status" value="1"/>
</dbReference>
<feature type="transmembrane region" description="Helical" evidence="9">
    <location>
        <begin position="199"/>
        <end position="220"/>
    </location>
</feature>
<feature type="transmembrane region" description="Helical" evidence="9">
    <location>
        <begin position="486"/>
        <end position="504"/>
    </location>
</feature>
<dbReference type="Proteomes" id="UP001218629">
    <property type="component" value="Chromosome"/>
</dbReference>
<evidence type="ECO:0000256" key="2">
    <source>
        <dbReference type="ARBA" id="ARBA00022475"/>
    </source>
</evidence>
<feature type="region of interest" description="Disordered" evidence="8">
    <location>
        <begin position="507"/>
        <end position="526"/>
    </location>
</feature>
<feature type="transmembrane region" description="Helical" evidence="9">
    <location>
        <begin position="89"/>
        <end position="110"/>
    </location>
</feature>
<keyword evidence="3" id="KW-0808">Transferase</keyword>
<evidence type="ECO:0000313" key="12">
    <source>
        <dbReference type="Proteomes" id="UP001218629"/>
    </source>
</evidence>
<proteinExistence type="predicted"/>
<evidence type="ECO:0000256" key="1">
    <source>
        <dbReference type="ARBA" id="ARBA00004651"/>
    </source>
</evidence>
<name>A0ABY8A437_9ACTN</name>
<evidence type="ECO:0000256" key="6">
    <source>
        <dbReference type="ARBA" id="ARBA00023136"/>
    </source>
</evidence>
<comment type="subcellular location">
    <subcellularLocation>
        <location evidence="1">Cell membrane</location>
        <topology evidence="1">Multi-pass membrane protein</topology>
    </subcellularLocation>
</comment>
<feature type="transmembrane region" description="Helical" evidence="9">
    <location>
        <begin position="161"/>
        <end position="187"/>
    </location>
</feature>
<accession>A0ABY8A437</accession>
<keyword evidence="12" id="KW-1185">Reference proteome</keyword>
<dbReference type="InterPro" id="IPR036526">
    <property type="entry name" value="C-N_Hydrolase_sf"/>
</dbReference>
<dbReference type="SUPFAM" id="SSF56317">
    <property type="entry name" value="Carbon-nitrogen hydrolase"/>
    <property type="match status" value="1"/>
</dbReference>
<feature type="compositionally biased region" description="Basic and acidic residues" evidence="8">
    <location>
        <begin position="507"/>
        <end position="517"/>
    </location>
</feature>
<keyword evidence="7" id="KW-0012">Acyltransferase</keyword>
<dbReference type="Pfam" id="PF20154">
    <property type="entry name" value="LNT_N"/>
    <property type="match status" value="1"/>
</dbReference>
<organism evidence="11 12">
    <name type="scientific">Streptomyces yunnanensis</name>
    <dbReference type="NCBI Taxonomy" id="156453"/>
    <lineage>
        <taxon>Bacteria</taxon>
        <taxon>Bacillati</taxon>
        <taxon>Actinomycetota</taxon>
        <taxon>Actinomycetes</taxon>
        <taxon>Kitasatosporales</taxon>
        <taxon>Streptomycetaceae</taxon>
        <taxon>Streptomyces</taxon>
    </lineage>
</organism>
<evidence type="ECO:0000256" key="9">
    <source>
        <dbReference type="SAM" id="Phobius"/>
    </source>
</evidence>
<keyword evidence="2" id="KW-1003">Cell membrane</keyword>
<dbReference type="InterPro" id="IPR003010">
    <property type="entry name" value="C-N_Hydrolase"/>
</dbReference>
<dbReference type="InterPro" id="IPR045378">
    <property type="entry name" value="LNT_N"/>
</dbReference>
<keyword evidence="5 9" id="KW-1133">Transmembrane helix</keyword>
<gene>
    <name evidence="11" type="ORF">MOV08_04065</name>
</gene>
<keyword evidence="6 9" id="KW-0472">Membrane</keyword>
<feature type="transmembrane region" description="Helical" evidence="9">
    <location>
        <begin position="64"/>
        <end position="83"/>
    </location>
</feature>
<evidence type="ECO:0000256" key="7">
    <source>
        <dbReference type="ARBA" id="ARBA00023315"/>
    </source>
</evidence>
<keyword evidence="4 9" id="KW-0812">Transmembrane</keyword>
<dbReference type="EMBL" id="CP095749">
    <property type="protein sequence ID" value="WEB38561.1"/>
    <property type="molecule type" value="Genomic_DNA"/>
</dbReference>
<evidence type="ECO:0000313" key="11">
    <source>
        <dbReference type="EMBL" id="WEB38561.1"/>
    </source>
</evidence>
<dbReference type="Pfam" id="PF00795">
    <property type="entry name" value="CN_hydrolase"/>
    <property type="match status" value="1"/>
</dbReference>
<feature type="transmembrane region" description="Helical" evidence="9">
    <location>
        <begin position="122"/>
        <end position="141"/>
    </location>
</feature>
<protein>
    <submittedName>
        <fullName evidence="11">Nitrilase</fullName>
    </submittedName>
</protein>
<evidence type="ECO:0000256" key="5">
    <source>
        <dbReference type="ARBA" id="ARBA00022989"/>
    </source>
</evidence>